<organism evidence="2 3">
    <name type="scientific">Psychromonas arctica</name>
    <dbReference type="NCBI Taxonomy" id="168275"/>
    <lineage>
        <taxon>Bacteria</taxon>
        <taxon>Pseudomonadati</taxon>
        <taxon>Pseudomonadota</taxon>
        <taxon>Gammaproteobacteria</taxon>
        <taxon>Alteromonadales</taxon>
        <taxon>Psychromonadaceae</taxon>
        <taxon>Psychromonas</taxon>
    </lineage>
</organism>
<evidence type="ECO:0000313" key="3">
    <source>
        <dbReference type="Proteomes" id="UP001366060"/>
    </source>
</evidence>
<evidence type="ECO:0000313" key="2">
    <source>
        <dbReference type="EMBL" id="MEL0660548.1"/>
    </source>
</evidence>
<accession>A0ABU9HFQ6</accession>
<keyword evidence="1" id="KW-0812">Transmembrane</keyword>
<feature type="transmembrane region" description="Helical" evidence="1">
    <location>
        <begin position="46"/>
        <end position="62"/>
    </location>
</feature>
<keyword evidence="1" id="KW-0472">Membrane</keyword>
<proteinExistence type="predicted"/>
<sequence length="335" mass="37551">MTATKIANKFKALINQRFDRWLIKRIPVVDSITLNRGNSFIFPSRFGLMFLATCVILFLIGTNYQNNLILFLVYFLLSFMITCLLLSYQNLSGLRLTASPSEDQFANENCTFALRLTLPKNAKSNRAQQTRFTFKQASSTFPSSIAQPLSEQQNITLFAKSTKRGWFKPGRVTVQSYYPFGLFRVWSHIDFGFSSLLYPTPVENALNNVVLSGEETDVGNQAAKVGFDTFSTLKPFQQGESLKSIAWKQVAQGKGTFTKLLEEERGGDVFLSLSAFNGVPTEERLSMLAYQVLTYEQQGISYALDLGTRVIDVGSGAEHQQLCLRALALYGDEHA</sequence>
<gene>
    <name evidence="2" type="ORF">V6255_15515</name>
</gene>
<keyword evidence="3" id="KW-1185">Reference proteome</keyword>
<evidence type="ECO:0000256" key="1">
    <source>
        <dbReference type="SAM" id="Phobius"/>
    </source>
</evidence>
<protein>
    <submittedName>
        <fullName evidence="2">DUF58 domain-containing protein</fullName>
    </submittedName>
</protein>
<feature type="transmembrane region" description="Helical" evidence="1">
    <location>
        <begin position="68"/>
        <end position="88"/>
    </location>
</feature>
<keyword evidence="1" id="KW-1133">Transmembrane helix</keyword>
<dbReference type="RefSeq" id="WP_341628979.1">
    <property type="nucleotide sequence ID" value="NZ_JBAKBA010000046.1"/>
</dbReference>
<name>A0ABU9HFQ6_9GAMM</name>
<reference evidence="2 3" key="1">
    <citation type="submission" date="2024-02" db="EMBL/GenBank/DDBJ databases">
        <title>Bacteria isolated from the canopy kelp, Nereocystis luetkeana.</title>
        <authorList>
            <person name="Pfister C.A."/>
            <person name="Younker I.T."/>
            <person name="Light S.H."/>
        </authorList>
    </citation>
    <scope>NUCLEOTIDE SEQUENCE [LARGE SCALE GENOMIC DNA]</scope>
    <source>
        <strain evidence="2 3">TI.2.07</strain>
    </source>
</reference>
<dbReference type="Proteomes" id="UP001366060">
    <property type="component" value="Unassembled WGS sequence"/>
</dbReference>
<comment type="caution">
    <text evidence="2">The sequence shown here is derived from an EMBL/GenBank/DDBJ whole genome shotgun (WGS) entry which is preliminary data.</text>
</comment>
<dbReference type="EMBL" id="JBAKBA010000046">
    <property type="protein sequence ID" value="MEL0660548.1"/>
    <property type="molecule type" value="Genomic_DNA"/>
</dbReference>
<dbReference type="PANTHER" id="PTHR34351:SF1">
    <property type="entry name" value="SLR1927 PROTEIN"/>
    <property type="match status" value="1"/>
</dbReference>
<dbReference type="PANTHER" id="PTHR34351">
    <property type="entry name" value="SLR1927 PROTEIN-RELATED"/>
    <property type="match status" value="1"/>
</dbReference>